<dbReference type="GO" id="GO:0004789">
    <property type="term" value="F:thiamine-phosphate diphosphorylase activity"/>
    <property type="evidence" value="ECO:0007669"/>
    <property type="project" value="UniProtKB-EC"/>
</dbReference>
<dbReference type="PANTHER" id="PTHR20857:SF22">
    <property type="entry name" value="THIAZOLE TAUTOMERASE"/>
    <property type="match status" value="1"/>
</dbReference>
<keyword evidence="5" id="KW-1185">Reference proteome</keyword>
<dbReference type="InterPro" id="IPR013785">
    <property type="entry name" value="Aldolase_TIM"/>
</dbReference>
<dbReference type="InterPro" id="IPR022998">
    <property type="entry name" value="ThiamineP_synth_TenI"/>
</dbReference>
<dbReference type="CDD" id="cd00564">
    <property type="entry name" value="TMP_TenI"/>
    <property type="match status" value="1"/>
</dbReference>
<dbReference type="InterPro" id="IPR036206">
    <property type="entry name" value="ThiamineP_synth_sf"/>
</dbReference>
<accession>A0A0C2VT19</accession>
<evidence type="ECO:0000256" key="2">
    <source>
        <dbReference type="ARBA" id="ARBA00022977"/>
    </source>
</evidence>
<dbReference type="RefSeq" id="WP_041085850.1">
    <property type="nucleotide sequence ID" value="NZ_JXRP01000006.1"/>
</dbReference>
<keyword evidence="4" id="KW-0808">Transferase</keyword>
<comment type="pathway">
    <text evidence="1">Cofactor biosynthesis; thiamine diphosphate biosynthesis.</text>
</comment>
<feature type="domain" description="Thiamine phosphate synthase/TenI" evidence="3">
    <location>
        <begin position="26"/>
        <end position="181"/>
    </location>
</feature>
<protein>
    <submittedName>
        <fullName evidence="4">Transcriptional regulator</fullName>
        <ecNumber evidence="4">2.5.1.3</ecNumber>
    </submittedName>
</protein>
<evidence type="ECO:0000259" key="3">
    <source>
        <dbReference type="Pfam" id="PF02581"/>
    </source>
</evidence>
<dbReference type="PANTHER" id="PTHR20857">
    <property type="entry name" value="THIAMINE-PHOSPHATE PYROPHOSPHORYLASE"/>
    <property type="match status" value="1"/>
</dbReference>
<dbReference type="GO" id="GO:0009228">
    <property type="term" value="P:thiamine biosynthetic process"/>
    <property type="evidence" value="ECO:0007669"/>
    <property type="project" value="UniProtKB-KW"/>
</dbReference>
<evidence type="ECO:0000313" key="5">
    <source>
        <dbReference type="Proteomes" id="UP000031938"/>
    </source>
</evidence>
<sequence length="203" mass="22081">MNRFTYHVLSTGGQPPAKWLETMGTVHKDVDYIHIREKNATAKELLNYIDSLLSLGVPAHKLIVNDRVDVAWTQTIGVQLAYHSLNAEMVKDFFPSLLVGASVHSVEEAHIATSAGADYLLYGHIFPTNSKPNQTPRGLSALEQVVEASTVPIIAIGGILPWHVPLIQQTGAAGIALMSGVMNAIDPLLAIQSYRKEEIHGQV</sequence>
<dbReference type="PATRIC" id="fig|889306.3.peg.434"/>
<dbReference type="SUPFAM" id="SSF51391">
    <property type="entry name" value="Thiamin phosphate synthase"/>
    <property type="match status" value="1"/>
</dbReference>
<dbReference type="Gene3D" id="3.20.20.70">
    <property type="entry name" value="Aldolase class I"/>
    <property type="match status" value="1"/>
</dbReference>
<keyword evidence="2" id="KW-0784">Thiamine biosynthesis</keyword>
<evidence type="ECO:0000256" key="1">
    <source>
        <dbReference type="ARBA" id="ARBA00004948"/>
    </source>
</evidence>
<name>A0A0C2VT19_9BACL</name>
<gene>
    <name evidence="4" type="ORF">KP78_04320</name>
</gene>
<dbReference type="OrthoDB" id="9815348at2"/>
<dbReference type="Pfam" id="PF02581">
    <property type="entry name" value="TMP-TENI"/>
    <property type="match status" value="1"/>
</dbReference>
<comment type="caution">
    <text evidence="4">The sequence shown here is derived from an EMBL/GenBank/DDBJ whole genome shotgun (WGS) entry which is preliminary data.</text>
</comment>
<dbReference type="AlphaFoldDB" id="A0A0C2VT19"/>
<dbReference type="GO" id="GO:0005737">
    <property type="term" value="C:cytoplasm"/>
    <property type="evidence" value="ECO:0007669"/>
    <property type="project" value="TreeGrafter"/>
</dbReference>
<dbReference type="EC" id="2.5.1.3" evidence="4"/>
<dbReference type="EMBL" id="JXRP01000006">
    <property type="protein sequence ID" value="KIL52062.1"/>
    <property type="molecule type" value="Genomic_DNA"/>
</dbReference>
<evidence type="ECO:0000313" key="4">
    <source>
        <dbReference type="EMBL" id="KIL52062.1"/>
    </source>
</evidence>
<proteinExistence type="predicted"/>
<reference evidence="4 5" key="1">
    <citation type="submission" date="2015-01" db="EMBL/GenBank/DDBJ databases">
        <title>Genome sequencing of Jeotgalibacillus soli.</title>
        <authorList>
            <person name="Goh K.M."/>
            <person name="Chan K.-G."/>
            <person name="Yaakop A.S."/>
            <person name="Ee R."/>
            <person name="Gan H.M."/>
            <person name="Chan C.S."/>
        </authorList>
    </citation>
    <scope>NUCLEOTIDE SEQUENCE [LARGE SCALE GENOMIC DNA]</scope>
    <source>
        <strain evidence="4 5">P9</strain>
    </source>
</reference>
<dbReference type="Proteomes" id="UP000031938">
    <property type="component" value="Unassembled WGS sequence"/>
</dbReference>
<dbReference type="STRING" id="889306.KP78_04320"/>
<organism evidence="4 5">
    <name type="scientific">Jeotgalibacillus soli</name>
    <dbReference type="NCBI Taxonomy" id="889306"/>
    <lineage>
        <taxon>Bacteria</taxon>
        <taxon>Bacillati</taxon>
        <taxon>Bacillota</taxon>
        <taxon>Bacilli</taxon>
        <taxon>Bacillales</taxon>
        <taxon>Caryophanaceae</taxon>
        <taxon>Jeotgalibacillus</taxon>
    </lineage>
</organism>